<dbReference type="PROSITE" id="PS00648">
    <property type="entry name" value="RIBONUCLEASE_P"/>
    <property type="match status" value="1"/>
</dbReference>
<evidence type="ECO:0000256" key="5">
    <source>
        <dbReference type="ARBA" id="ARBA00022801"/>
    </source>
</evidence>
<dbReference type="Pfam" id="PF00825">
    <property type="entry name" value="Ribonuclease_P"/>
    <property type="match status" value="1"/>
</dbReference>
<dbReference type="EC" id="3.1.26.5" evidence="7 8"/>
<dbReference type="Gene3D" id="3.30.230.10">
    <property type="match status" value="1"/>
</dbReference>
<accession>A0A451CYN7</accession>
<dbReference type="PANTHER" id="PTHR33992:SF1">
    <property type="entry name" value="RIBONUCLEASE P PROTEIN COMPONENT"/>
    <property type="match status" value="1"/>
</dbReference>
<dbReference type="InterPro" id="IPR020539">
    <property type="entry name" value="RNase_P_CS"/>
</dbReference>
<dbReference type="EMBL" id="LR217698">
    <property type="protein sequence ID" value="VFP78461.1"/>
    <property type="molecule type" value="Genomic_DNA"/>
</dbReference>
<dbReference type="GO" id="GO:0001682">
    <property type="term" value="P:tRNA 5'-leader removal"/>
    <property type="evidence" value="ECO:0007669"/>
    <property type="project" value="UniProtKB-UniRule"/>
</dbReference>
<comment type="function">
    <text evidence="1 7">RNaseP catalyzes the removal of the 5'-leader sequence from pre-tRNA to produce the mature 5'-terminus. It can also cleave other RNA substrates such as 4.5S RNA. The protein component plays an auxiliary but essential role in vivo by binding to the 5'-leader sequence and broadening the substrate specificity of the ribozyme.</text>
</comment>
<gene>
    <name evidence="7 9" type="primary">rnpA</name>
    <name evidence="9" type="ORF">ERCICURT3053_086</name>
</gene>
<dbReference type="GO" id="GO:0030677">
    <property type="term" value="C:ribonuclease P complex"/>
    <property type="evidence" value="ECO:0007669"/>
    <property type="project" value="TreeGrafter"/>
</dbReference>
<dbReference type="GO" id="GO:0004526">
    <property type="term" value="F:ribonuclease P activity"/>
    <property type="evidence" value="ECO:0007669"/>
    <property type="project" value="UniProtKB-UniRule"/>
</dbReference>
<organism evidence="9 10">
    <name type="scientific">Candidatus Erwinia haradaeae</name>
    <dbReference type="NCBI Taxonomy" id="1922217"/>
    <lineage>
        <taxon>Bacteria</taxon>
        <taxon>Pseudomonadati</taxon>
        <taxon>Pseudomonadota</taxon>
        <taxon>Gammaproteobacteria</taxon>
        <taxon>Enterobacterales</taxon>
        <taxon>Erwiniaceae</taxon>
        <taxon>Erwinia</taxon>
    </lineage>
</organism>
<dbReference type="OrthoDB" id="9796422at2"/>
<dbReference type="GO" id="GO:0000049">
    <property type="term" value="F:tRNA binding"/>
    <property type="evidence" value="ECO:0007669"/>
    <property type="project" value="UniProtKB-UniRule"/>
</dbReference>
<keyword evidence="4 7" id="KW-0255">Endonuclease</keyword>
<dbReference type="GO" id="GO:0042781">
    <property type="term" value="F:3'-tRNA processing endoribonuclease activity"/>
    <property type="evidence" value="ECO:0007669"/>
    <property type="project" value="TreeGrafter"/>
</dbReference>
<comment type="subunit">
    <text evidence="7">Consists of a catalytic RNA component (M1 or rnpB) and a protein subunit.</text>
</comment>
<dbReference type="Proteomes" id="UP000294364">
    <property type="component" value="Chromosome"/>
</dbReference>
<evidence type="ECO:0000256" key="8">
    <source>
        <dbReference type="NCBIfam" id="TIGR00188"/>
    </source>
</evidence>
<dbReference type="PANTHER" id="PTHR33992">
    <property type="entry name" value="RIBONUCLEASE P PROTEIN COMPONENT"/>
    <property type="match status" value="1"/>
</dbReference>
<evidence type="ECO:0000256" key="2">
    <source>
        <dbReference type="ARBA" id="ARBA00022694"/>
    </source>
</evidence>
<evidence type="ECO:0000256" key="6">
    <source>
        <dbReference type="ARBA" id="ARBA00022884"/>
    </source>
</evidence>
<comment type="catalytic activity">
    <reaction evidence="7">
        <text>Endonucleolytic cleavage of RNA, removing 5'-extranucleotides from tRNA precursor.</text>
        <dbReference type="EC" id="3.1.26.5"/>
    </reaction>
</comment>
<dbReference type="AlphaFoldDB" id="A0A451CYN7"/>
<dbReference type="InterPro" id="IPR020568">
    <property type="entry name" value="Ribosomal_Su5_D2-typ_SF"/>
</dbReference>
<dbReference type="HAMAP" id="MF_00227">
    <property type="entry name" value="RNase_P"/>
    <property type="match status" value="1"/>
</dbReference>
<comment type="similarity">
    <text evidence="7">Belongs to the RnpA family.</text>
</comment>
<evidence type="ECO:0000256" key="3">
    <source>
        <dbReference type="ARBA" id="ARBA00022722"/>
    </source>
</evidence>
<keyword evidence="5 7" id="KW-0378">Hydrolase</keyword>
<evidence type="ECO:0000313" key="10">
    <source>
        <dbReference type="Proteomes" id="UP000294364"/>
    </source>
</evidence>
<sequence length="119" mass="14459">MIQFGLSRELRLLTTRHFKFVFEHPKRVSTKYITILSRFNERSHPRIGLTISKKNIKYAHERNRVKRLIRDSFRKNQYQLADMDFIVIAKIGVSKVDNDVLTGILERLWHHHYRLHQKY</sequence>
<dbReference type="SUPFAM" id="SSF54211">
    <property type="entry name" value="Ribosomal protein S5 domain 2-like"/>
    <property type="match status" value="1"/>
</dbReference>
<dbReference type="InterPro" id="IPR014721">
    <property type="entry name" value="Ribsml_uS5_D2-typ_fold_subgr"/>
</dbReference>
<proteinExistence type="inferred from homology"/>
<keyword evidence="2 7" id="KW-0819">tRNA processing</keyword>
<evidence type="ECO:0000256" key="1">
    <source>
        <dbReference type="ARBA" id="ARBA00002663"/>
    </source>
</evidence>
<keyword evidence="3 7" id="KW-0540">Nuclease</keyword>
<evidence type="ECO:0000256" key="4">
    <source>
        <dbReference type="ARBA" id="ARBA00022759"/>
    </source>
</evidence>
<dbReference type="RefSeq" id="WP_157991802.1">
    <property type="nucleotide sequence ID" value="NZ_LR217698.1"/>
</dbReference>
<keyword evidence="6 7" id="KW-0694">RNA-binding</keyword>
<evidence type="ECO:0000256" key="7">
    <source>
        <dbReference type="HAMAP-Rule" id="MF_00227"/>
    </source>
</evidence>
<evidence type="ECO:0000313" key="9">
    <source>
        <dbReference type="EMBL" id="VFP78461.1"/>
    </source>
</evidence>
<reference evidence="9 10" key="1">
    <citation type="submission" date="2019-02" db="EMBL/GenBank/DDBJ databases">
        <authorList>
            <person name="Manzano-Marin A."/>
            <person name="Manzano-Marin A."/>
        </authorList>
    </citation>
    <scope>NUCLEOTIDE SEQUENCE [LARGE SCALE GENOMIC DNA]</scope>
    <source>
        <strain evidence="9 10">ErCicurtihirsuta</strain>
    </source>
</reference>
<protein>
    <recommendedName>
        <fullName evidence="7 8">Ribonuclease P protein component</fullName>
        <shortName evidence="7">RNase P protein</shortName>
        <shortName evidence="7">RNaseP protein</shortName>
        <ecNumber evidence="7 8">3.1.26.5</ecNumber>
    </recommendedName>
    <alternativeName>
        <fullName evidence="7">Protein C5</fullName>
    </alternativeName>
</protein>
<dbReference type="NCBIfam" id="TIGR00188">
    <property type="entry name" value="rnpA"/>
    <property type="match status" value="1"/>
</dbReference>
<name>A0A451CYN7_9GAMM</name>
<dbReference type="InterPro" id="IPR000100">
    <property type="entry name" value="RNase_P"/>
</dbReference>